<evidence type="ECO:0000256" key="7">
    <source>
        <dbReference type="PROSITE-ProRule" id="PRU00110"/>
    </source>
</evidence>
<dbReference type="InterPro" id="IPR000014">
    <property type="entry name" value="PAS"/>
</dbReference>
<evidence type="ECO:0000259" key="14">
    <source>
        <dbReference type="PROSITE" id="PS50113"/>
    </source>
</evidence>
<keyword evidence="6" id="KW-0902">Two-component regulatory system</keyword>
<organism evidence="16 17">
    <name type="scientific">Thiorhodovibrio winogradskyi</name>
    <dbReference type="NCBI Taxonomy" id="77007"/>
    <lineage>
        <taxon>Bacteria</taxon>
        <taxon>Pseudomonadati</taxon>
        <taxon>Pseudomonadota</taxon>
        <taxon>Gammaproteobacteria</taxon>
        <taxon>Chromatiales</taxon>
        <taxon>Chromatiaceae</taxon>
        <taxon>Thiorhodovibrio</taxon>
    </lineage>
</organism>
<dbReference type="Gene3D" id="3.30.565.10">
    <property type="entry name" value="Histidine kinase-like ATPase, C-terminal domain"/>
    <property type="match status" value="1"/>
</dbReference>
<dbReference type="CDD" id="cd12914">
    <property type="entry name" value="PDC1_DGC_like"/>
    <property type="match status" value="1"/>
</dbReference>
<dbReference type="EMBL" id="CP121472">
    <property type="protein sequence ID" value="WPL15378.1"/>
    <property type="molecule type" value="Genomic_DNA"/>
</dbReference>
<dbReference type="InterPro" id="IPR001789">
    <property type="entry name" value="Sig_transdc_resp-reg_receiver"/>
</dbReference>
<dbReference type="Pfam" id="PF02518">
    <property type="entry name" value="HATPase_c"/>
    <property type="match status" value="1"/>
</dbReference>
<keyword evidence="5 16" id="KW-0418">Kinase</keyword>
<dbReference type="NCBIfam" id="TIGR00229">
    <property type="entry name" value="sensory_box"/>
    <property type="match status" value="1"/>
</dbReference>
<dbReference type="SMART" id="SM00065">
    <property type="entry name" value="GAF"/>
    <property type="match status" value="1"/>
</dbReference>
<dbReference type="SMART" id="SM00448">
    <property type="entry name" value="REC"/>
    <property type="match status" value="1"/>
</dbReference>
<feature type="domain" description="PAS" evidence="13">
    <location>
        <begin position="359"/>
        <end position="434"/>
    </location>
</feature>
<dbReference type="InterPro" id="IPR035965">
    <property type="entry name" value="PAS-like_dom_sf"/>
</dbReference>
<proteinExistence type="predicted"/>
<dbReference type="Gene3D" id="3.30.450.40">
    <property type="match status" value="1"/>
</dbReference>
<reference evidence="16 17" key="1">
    <citation type="journal article" date="2023" name="Microorganisms">
        <title>Thiorhodovibrio frisius and Trv. litoralis spp. nov., Two Novel Members from a Clade of Fastidious Purple Sulfur Bacteria That Exhibit Unique Red-Shifted Light-Harvesting Capabilities.</title>
        <authorList>
            <person name="Methner A."/>
            <person name="Kuzyk S.B."/>
            <person name="Petersen J."/>
            <person name="Bauer S."/>
            <person name="Brinkmann H."/>
            <person name="Sichau K."/>
            <person name="Wanner G."/>
            <person name="Wolf J."/>
            <person name="Neumann-Schaal M."/>
            <person name="Henke P."/>
            <person name="Tank M."/>
            <person name="Sproer C."/>
            <person name="Bunk B."/>
            <person name="Overmann J."/>
        </authorList>
    </citation>
    <scope>NUCLEOTIDE SEQUENCE [LARGE SCALE GENOMIC DNA]</scope>
    <source>
        <strain evidence="16 17">DSM 6702</strain>
    </source>
</reference>
<evidence type="ECO:0000259" key="12">
    <source>
        <dbReference type="PROSITE" id="PS50110"/>
    </source>
</evidence>
<dbReference type="SUPFAM" id="SSF55781">
    <property type="entry name" value="GAF domain-like"/>
    <property type="match status" value="1"/>
</dbReference>
<dbReference type="Gene3D" id="1.10.287.130">
    <property type="match status" value="1"/>
</dbReference>
<feature type="domain" description="PAC" evidence="14">
    <location>
        <begin position="437"/>
        <end position="489"/>
    </location>
</feature>
<dbReference type="SUPFAM" id="SSF47226">
    <property type="entry name" value="Histidine-containing phosphotransfer domain, HPT domain"/>
    <property type="match status" value="1"/>
</dbReference>
<dbReference type="Pfam" id="PF01627">
    <property type="entry name" value="Hpt"/>
    <property type="match status" value="1"/>
</dbReference>
<feature type="domain" description="Response regulatory" evidence="12">
    <location>
        <begin position="975"/>
        <end position="1105"/>
    </location>
</feature>
<dbReference type="PROSITE" id="PS50894">
    <property type="entry name" value="HPT"/>
    <property type="match status" value="1"/>
</dbReference>
<keyword evidence="10" id="KW-0812">Transmembrane</keyword>
<dbReference type="InterPro" id="IPR036097">
    <property type="entry name" value="HisK_dim/P_sf"/>
</dbReference>
<feature type="transmembrane region" description="Helical" evidence="10">
    <location>
        <begin position="36"/>
        <end position="58"/>
    </location>
</feature>
<comment type="catalytic activity">
    <reaction evidence="1">
        <text>ATP + protein L-histidine = ADP + protein N-phospho-L-histidine.</text>
        <dbReference type="EC" id="2.7.13.3"/>
    </reaction>
</comment>
<feature type="modified residue" description="Phosphohistidine" evidence="7">
    <location>
        <position position="1199"/>
    </location>
</feature>
<dbReference type="InterPro" id="IPR000700">
    <property type="entry name" value="PAS-assoc_C"/>
</dbReference>
<dbReference type="SMART" id="SM00388">
    <property type="entry name" value="HisKA"/>
    <property type="match status" value="1"/>
</dbReference>
<dbReference type="SMART" id="SM00091">
    <property type="entry name" value="PAS"/>
    <property type="match status" value="1"/>
</dbReference>
<evidence type="ECO:0000259" key="13">
    <source>
        <dbReference type="PROSITE" id="PS50112"/>
    </source>
</evidence>
<evidence type="ECO:0000256" key="10">
    <source>
        <dbReference type="SAM" id="Phobius"/>
    </source>
</evidence>
<keyword evidence="17" id="KW-1185">Reference proteome</keyword>
<dbReference type="SMART" id="SM00387">
    <property type="entry name" value="HATPase_c"/>
    <property type="match status" value="1"/>
</dbReference>
<evidence type="ECO:0000256" key="3">
    <source>
        <dbReference type="ARBA" id="ARBA00022553"/>
    </source>
</evidence>
<dbReference type="Pfam" id="PF01590">
    <property type="entry name" value="GAF"/>
    <property type="match status" value="1"/>
</dbReference>
<dbReference type="InterPro" id="IPR011006">
    <property type="entry name" value="CheY-like_superfamily"/>
</dbReference>
<dbReference type="PRINTS" id="PR00344">
    <property type="entry name" value="BCTRLSENSOR"/>
</dbReference>
<dbReference type="CDD" id="cd17546">
    <property type="entry name" value="REC_hyHK_CKI1_RcsC-like"/>
    <property type="match status" value="1"/>
</dbReference>
<dbReference type="SUPFAM" id="SSF52172">
    <property type="entry name" value="CheY-like"/>
    <property type="match status" value="1"/>
</dbReference>
<evidence type="ECO:0000256" key="2">
    <source>
        <dbReference type="ARBA" id="ARBA00012438"/>
    </source>
</evidence>
<keyword evidence="10" id="KW-1133">Transmembrane helix</keyword>
<dbReference type="InterPro" id="IPR036641">
    <property type="entry name" value="HPT_dom_sf"/>
</dbReference>
<dbReference type="CDD" id="cd16922">
    <property type="entry name" value="HATPase_EvgS-ArcB-TorS-like"/>
    <property type="match status" value="1"/>
</dbReference>
<evidence type="ECO:0000256" key="5">
    <source>
        <dbReference type="ARBA" id="ARBA00022777"/>
    </source>
</evidence>
<feature type="modified residue" description="4-aspartylphosphate" evidence="8">
    <location>
        <position position="1024"/>
    </location>
</feature>
<feature type="compositionally biased region" description="Basic and acidic residues" evidence="9">
    <location>
        <begin position="1112"/>
        <end position="1130"/>
    </location>
</feature>
<dbReference type="EC" id="2.7.13.3" evidence="2"/>
<keyword evidence="3 8" id="KW-0597">Phosphoprotein</keyword>
<dbReference type="InterPro" id="IPR003018">
    <property type="entry name" value="GAF"/>
</dbReference>
<dbReference type="InterPro" id="IPR008207">
    <property type="entry name" value="Sig_transdc_His_kin_Hpt_dom"/>
</dbReference>
<dbReference type="PROSITE" id="PS50113">
    <property type="entry name" value="PAC"/>
    <property type="match status" value="1"/>
</dbReference>
<dbReference type="Gene3D" id="3.30.450.20">
    <property type="entry name" value="PAS domain"/>
    <property type="match status" value="2"/>
</dbReference>
<sequence length="1381" mass="151758">MEPLASKSIPATPLYSSPPLAARGGTADPRLRGERLSFLAILLLWLLLLGLAVSQYLVDTRDFADHLLQSARARTEGLALTEESLVLARLAELDRALIQIRQIRPMTDGPAMAAAVLRPRSDQVPVLLDFLLLDRDGRIRAWASDGDPPMVADRSYFLRHRADPRDQPLLSELLDSRIYPDHHFLALSRPVLDQQGQFAGAVVAIMDVDWLAEALAIADRLARTSVTIATHDGQMIVQQPSEQRMVGLIAPEVVALAEADGSLNSRVFESGNEAARMVSVRLLRDWPLAVMVEEEIGPVMVGIASHKHQQMLSWSLVALVVSALLASLLHLLRRQAQAATALSANLRLTRAKEQALRESEHKFRSLAQNVPGVVYRCLNEPRWTMDYISDGIERLSGYPAAEFLAPCQRSYTDLIFPEDRDSVFERIQWATAAHEPFEISYRIRHSDGHILWVQETGRGSHGADGQLEWLDGIIVNITERKQAEARLRELKDFHAIASRLALANANLRIDAIDEGLTRCLSILGTYLNAGRAYIFSNDLVARTWSNSHEWCRAGVSSQLQALQDIPFESFPGLIEQFLAGDALFIRSVDALPAPMTPVREALAAQSIKACVMQPMRVDGELIGFIGFDDTERERSFSSTERALLQLAADNFAATLARHRQYLGERQAREAQERLNRALNQSIEHANAMAAEADAANQAKSRFLANMSHEIRTPMNAVIGMTYLAQRKAVDPEQREQLDMTLTAARQLLAILNDILDFSKIEAGRLDLEERPFALDHLLDTLSAMIREPAGRKGLALRVEIAPDTPTRLIGDPLRLGQVLTNLASNAVKFTERGEVGVRIQALPDAVEEGKIRLRCEVWDTGIGIDPQQLGRLFKVFSQGDSSTTRRHGGTGLGLAISKSLIERMGGRIEVESTPGQGSRFSFSLRQRLDLNAAPNRPKTNLTPDLGGTGWPAKTGSEHPAPEQSSPSSMHFRGRHVLVVEDNKLNLQLACALLDELGISVTTATDGLTGVDLALSQAFDLVLMDIQMPELDGLEATRRIRRAEQARQSGRPVQSAPEARPSPPIIAMTAHALPDDREKSLAAGMNEHLTKPINPERLLALLRRWLPPTPARPRIDLERTPEAEPPPRPRCPDSAPRATSLLPPKWPPFDLQAACARCNGNQRLLRRLIATFAESFDQADLGIRNALATGDTEGAGQRLHSLKSNAATLGLSALASTAAGLEKSLSARTPESDGAGNFSINDPSDDLALERLSQELAEALLAARALSKWSPAPPQRQGRRQQPEEEQALDAGLSSKTIIRPRLMQLRDQLAANQLNARRTFADLRPLLARGTDPLALADLGAALERLDFADALRQLDAATFEEPLVRTDVDSSTSSSPTPNR</sequence>
<evidence type="ECO:0000256" key="4">
    <source>
        <dbReference type="ARBA" id="ARBA00022679"/>
    </source>
</evidence>
<evidence type="ECO:0000313" key="17">
    <source>
        <dbReference type="Proteomes" id="UP001432180"/>
    </source>
</evidence>
<dbReference type="GO" id="GO:0004673">
    <property type="term" value="F:protein histidine kinase activity"/>
    <property type="evidence" value="ECO:0007669"/>
    <property type="project" value="UniProtKB-EC"/>
</dbReference>
<feature type="region of interest" description="Disordered" evidence="9">
    <location>
        <begin position="1267"/>
        <end position="1292"/>
    </location>
</feature>
<dbReference type="InterPro" id="IPR004358">
    <property type="entry name" value="Sig_transdc_His_kin-like_C"/>
</dbReference>
<dbReference type="PANTHER" id="PTHR45339">
    <property type="entry name" value="HYBRID SIGNAL TRANSDUCTION HISTIDINE KINASE J"/>
    <property type="match status" value="1"/>
</dbReference>
<keyword evidence="4 16" id="KW-0808">Transferase</keyword>
<dbReference type="InterPro" id="IPR036890">
    <property type="entry name" value="HATPase_C_sf"/>
</dbReference>
<dbReference type="SUPFAM" id="SSF47384">
    <property type="entry name" value="Homodimeric domain of signal transducing histidine kinase"/>
    <property type="match status" value="1"/>
</dbReference>
<dbReference type="CDD" id="cd00130">
    <property type="entry name" value="PAS"/>
    <property type="match status" value="1"/>
</dbReference>
<dbReference type="SMART" id="SM00086">
    <property type="entry name" value="PAC"/>
    <property type="match status" value="1"/>
</dbReference>
<dbReference type="InterPro" id="IPR005467">
    <property type="entry name" value="His_kinase_dom"/>
</dbReference>
<dbReference type="RefSeq" id="WP_328985955.1">
    <property type="nucleotide sequence ID" value="NZ_CP121472.1"/>
</dbReference>
<dbReference type="SUPFAM" id="SSF55874">
    <property type="entry name" value="ATPase domain of HSP90 chaperone/DNA topoisomerase II/histidine kinase"/>
    <property type="match status" value="1"/>
</dbReference>
<feature type="domain" description="Histidine kinase" evidence="11">
    <location>
        <begin position="705"/>
        <end position="928"/>
    </location>
</feature>
<evidence type="ECO:0000259" key="15">
    <source>
        <dbReference type="PROSITE" id="PS50894"/>
    </source>
</evidence>
<dbReference type="Proteomes" id="UP001432180">
    <property type="component" value="Chromosome"/>
</dbReference>
<dbReference type="InterPro" id="IPR003594">
    <property type="entry name" value="HATPase_dom"/>
</dbReference>
<dbReference type="InterPro" id="IPR003661">
    <property type="entry name" value="HisK_dim/P_dom"/>
</dbReference>
<feature type="region of interest" description="Disordered" evidence="9">
    <location>
        <begin position="1109"/>
        <end position="1140"/>
    </location>
</feature>
<dbReference type="SUPFAM" id="SSF55785">
    <property type="entry name" value="PYP-like sensor domain (PAS domain)"/>
    <property type="match status" value="1"/>
</dbReference>
<dbReference type="InterPro" id="IPR001610">
    <property type="entry name" value="PAC"/>
</dbReference>
<dbReference type="PROSITE" id="PS50110">
    <property type="entry name" value="RESPONSE_REGULATORY"/>
    <property type="match status" value="1"/>
</dbReference>
<dbReference type="CDD" id="cd00082">
    <property type="entry name" value="HisKA"/>
    <property type="match status" value="1"/>
</dbReference>
<evidence type="ECO:0000256" key="8">
    <source>
        <dbReference type="PROSITE-ProRule" id="PRU00169"/>
    </source>
</evidence>
<dbReference type="PROSITE" id="PS50109">
    <property type="entry name" value="HIS_KIN"/>
    <property type="match status" value="1"/>
</dbReference>
<dbReference type="InterPro" id="IPR013655">
    <property type="entry name" value="PAS_fold_3"/>
</dbReference>
<gene>
    <name evidence="16" type="primary">luxQ_1</name>
    <name evidence="16" type="ORF">Thiowin_00274</name>
</gene>
<evidence type="ECO:0000259" key="11">
    <source>
        <dbReference type="PROSITE" id="PS50109"/>
    </source>
</evidence>
<protein>
    <recommendedName>
        <fullName evidence="2">histidine kinase</fullName>
        <ecNumber evidence="2">2.7.13.3</ecNumber>
    </recommendedName>
</protein>
<evidence type="ECO:0000313" key="16">
    <source>
        <dbReference type="EMBL" id="WPL15378.1"/>
    </source>
</evidence>
<dbReference type="Gene3D" id="1.20.120.160">
    <property type="entry name" value="HPT domain"/>
    <property type="match status" value="1"/>
</dbReference>
<feature type="region of interest" description="Disordered" evidence="9">
    <location>
        <begin position="932"/>
        <end position="968"/>
    </location>
</feature>
<evidence type="ECO:0000256" key="6">
    <source>
        <dbReference type="ARBA" id="ARBA00023012"/>
    </source>
</evidence>
<dbReference type="Pfam" id="PF08447">
    <property type="entry name" value="PAS_3"/>
    <property type="match status" value="1"/>
</dbReference>
<dbReference type="Gene3D" id="3.40.50.2300">
    <property type="match status" value="1"/>
</dbReference>
<accession>A0ABZ0S3V6</accession>
<dbReference type="Pfam" id="PF00072">
    <property type="entry name" value="Response_reg"/>
    <property type="match status" value="1"/>
</dbReference>
<dbReference type="InterPro" id="IPR029016">
    <property type="entry name" value="GAF-like_dom_sf"/>
</dbReference>
<evidence type="ECO:0000256" key="9">
    <source>
        <dbReference type="SAM" id="MobiDB-lite"/>
    </source>
</evidence>
<dbReference type="Pfam" id="PF00512">
    <property type="entry name" value="HisKA"/>
    <property type="match status" value="1"/>
</dbReference>
<keyword evidence="10" id="KW-0472">Membrane</keyword>
<name>A0ABZ0S3V6_9GAMM</name>
<feature type="domain" description="HPt" evidence="15">
    <location>
        <begin position="1160"/>
        <end position="1263"/>
    </location>
</feature>
<evidence type="ECO:0000256" key="1">
    <source>
        <dbReference type="ARBA" id="ARBA00000085"/>
    </source>
</evidence>
<dbReference type="PROSITE" id="PS50112">
    <property type="entry name" value="PAS"/>
    <property type="match status" value="1"/>
</dbReference>
<dbReference type="PANTHER" id="PTHR45339:SF5">
    <property type="entry name" value="HISTIDINE KINASE"/>
    <property type="match status" value="1"/>
</dbReference>
<feature type="region of interest" description="Disordered" evidence="9">
    <location>
        <begin position="1043"/>
        <end position="1062"/>
    </location>
</feature>